<keyword evidence="6 8" id="KW-0472">Membrane</keyword>
<proteinExistence type="inferred from homology"/>
<dbReference type="PRINTS" id="PR00336">
    <property type="entry name" value="LYSASSOCTDMP"/>
</dbReference>
<dbReference type="GO" id="GO:0005765">
    <property type="term" value="C:lysosomal membrane"/>
    <property type="evidence" value="ECO:0007669"/>
    <property type="project" value="UniProtKB-SubCell"/>
</dbReference>
<organism evidence="12 13">
    <name type="scientific">Branchiostoma lanceolatum</name>
    <name type="common">Common lancelet</name>
    <name type="synonym">Amphioxus lanceolatum</name>
    <dbReference type="NCBI Taxonomy" id="7740"/>
    <lineage>
        <taxon>Eukaryota</taxon>
        <taxon>Metazoa</taxon>
        <taxon>Chordata</taxon>
        <taxon>Cephalochordata</taxon>
        <taxon>Leptocardii</taxon>
        <taxon>Amphioxiformes</taxon>
        <taxon>Branchiostomatidae</taxon>
        <taxon>Branchiostoma</taxon>
    </lineage>
</organism>
<dbReference type="GO" id="GO:0072594">
    <property type="term" value="P:establishment of protein localization to organelle"/>
    <property type="evidence" value="ECO:0007669"/>
    <property type="project" value="TreeGrafter"/>
</dbReference>
<evidence type="ECO:0000256" key="3">
    <source>
        <dbReference type="ARBA" id="ARBA00022729"/>
    </source>
</evidence>
<keyword evidence="2 8" id="KW-0812">Transmembrane</keyword>
<evidence type="ECO:0000256" key="10">
    <source>
        <dbReference type="SAM" id="SignalP"/>
    </source>
</evidence>
<evidence type="ECO:0000256" key="8">
    <source>
        <dbReference type="PROSITE-ProRule" id="PRU00740"/>
    </source>
</evidence>
<keyword evidence="5 9" id="KW-1133">Transmembrane helix</keyword>
<dbReference type="Proteomes" id="UP000838412">
    <property type="component" value="Chromosome 15"/>
</dbReference>
<accession>A0A8K0EFF7</accession>
<dbReference type="AlphaFoldDB" id="A0A8K0EFF7"/>
<dbReference type="Pfam" id="PF01299">
    <property type="entry name" value="Lamp2-like_luminal"/>
    <property type="match status" value="2"/>
</dbReference>
<evidence type="ECO:0000256" key="2">
    <source>
        <dbReference type="ARBA" id="ARBA00022692"/>
    </source>
</evidence>
<feature type="chain" id="PRO_5035475178" evidence="10">
    <location>
        <begin position="18"/>
        <end position="684"/>
    </location>
</feature>
<dbReference type="PROSITE" id="PS51407">
    <property type="entry name" value="LAMP_3"/>
    <property type="match status" value="1"/>
</dbReference>
<dbReference type="InterPro" id="IPR048528">
    <property type="entry name" value="Lamp2-like_luminal"/>
</dbReference>
<comment type="similarity">
    <text evidence="8">Belongs to the LAMP family.</text>
</comment>
<dbReference type="PANTHER" id="PTHR11506">
    <property type="entry name" value="LYSOSOME-ASSOCIATED MEMBRANE GLYCOPROTEIN"/>
    <property type="match status" value="1"/>
</dbReference>
<evidence type="ECO:0000259" key="11">
    <source>
        <dbReference type="Pfam" id="PF01299"/>
    </source>
</evidence>
<evidence type="ECO:0000256" key="5">
    <source>
        <dbReference type="ARBA" id="ARBA00022989"/>
    </source>
</evidence>
<feature type="signal peptide" evidence="10">
    <location>
        <begin position="1"/>
        <end position="17"/>
    </location>
</feature>
<keyword evidence="3 10" id="KW-0732">Signal</keyword>
<keyword evidence="4" id="KW-0967">Endosome</keyword>
<reference evidence="12" key="1">
    <citation type="submission" date="2022-01" db="EMBL/GenBank/DDBJ databases">
        <authorList>
            <person name="Braso-Vives M."/>
        </authorList>
    </citation>
    <scope>NUCLEOTIDE SEQUENCE</scope>
</reference>
<evidence type="ECO:0000256" key="4">
    <source>
        <dbReference type="ARBA" id="ARBA00022753"/>
    </source>
</evidence>
<dbReference type="GO" id="GO:0031902">
    <property type="term" value="C:late endosome membrane"/>
    <property type="evidence" value="ECO:0007669"/>
    <property type="project" value="TreeGrafter"/>
</dbReference>
<evidence type="ECO:0000313" key="13">
    <source>
        <dbReference type="Proteomes" id="UP000838412"/>
    </source>
</evidence>
<dbReference type="InterPro" id="IPR002000">
    <property type="entry name" value="Lysosome-assoc_membr_glycop"/>
</dbReference>
<keyword evidence="8" id="KW-1015">Disulfide bond</keyword>
<dbReference type="Gene3D" id="2.40.160.110">
    <property type="match status" value="3"/>
</dbReference>
<evidence type="ECO:0000256" key="1">
    <source>
        <dbReference type="ARBA" id="ARBA00004530"/>
    </source>
</evidence>
<evidence type="ECO:0000313" key="12">
    <source>
        <dbReference type="EMBL" id="CAH1246937.1"/>
    </source>
</evidence>
<name>A0A8K0EFF7_BRALA</name>
<evidence type="ECO:0000256" key="9">
    <source>
        <dbReference type="SAM" id="Phobius"/>
    </source>
</evidence>
<evidence type="ECO:0000256" key="6">
    <source>
        <dbReference type="ARBA" id="ARBA00023136"/>
    </source>
</evidence>
<dbReference type="FunFam" id="2.40.160.110:FF:000008">
    <property type="entry name" value="Uncharacterized protein"/>
    <property type="match status" value="2"/>
</dbReference>
<keyword evidence="8" id="KW-0458">Lysosome</keyword>
<dbReference type="PANTHER" id="PTHR11506:SF41">
    <property type="entry name" value="LYSOSOME-ASSOCIATED MEMBRANE GLYCOPROTEIN 1-LIKE"/>
    <property type="match status" value="1"/>
</dbReference>
<gene>
    <name evidence="12" type="primary">LAMP2</name>
    <name evidence="12" type="ORF">BLAG_LOCUS8774</name>
</gene>
<dbReference type="OrthoDB" id="6232933at2759"/>
<evidence type="ECO:0000256" key="7">
    <source>
        <dbReference type="ARBA" id="ARBA00023180"/>
    </source>
</evidence>
<dbReference type="EMBL" id="OV696700">
    <property type="protein sequence ID" value="CAH1246937.1"/>
    <property type="molecule type" value="Genomic_DNA"/>
</dbReference>
<keyword evidence="7" id="KW-0325">Glycoprotein</keyword>
<feature type="domain" description="Lysosome-associated membrane glycoprotein 2-like luminal" evidence="11">
    <location>
        <begin position="467"/>
        <end position="623"/>
    </location>
</feature>
<sequence>MSVDCLIFLIFFKYCYGVSDVALDNTGSTAIGHFALKEHGRKCLLLDFAATFNVQYTRTDNTTAVVSYDLPPTSRVTGECPHIGPDSFIHLNFTNCESNGHVFHGNFGLGMTFGRDSLIMKHFHLWEIMSSHTLTPDLFPDAKYPNGTAYPYSMGVRLNTSSGILVPHSYLCKTDFELFLNQNPGGTVANLTVHYIQVQPFEVRFGKFSEAKECSRDHHTTEAPLTTTPHVPATTETPIIPVGHFILRDQKGEPCLLANLGATFHVEYQLKNGAVRNASYVLPHNCTITGSCTLRVANMSLSFDGVFNLTAVFKSNGKTYSLDAVSVGYEQTPSYFPGSKHPRTSRIQNITNLNLLQTDIGRSYLCKEQQRFHVGTGLVLEIIELQVQPFGVINEHFSAANECEKDYPVTMYPIENATLVTTPTTTEGNFTSIGPASTILPTNYTTRPVLTTSNVPPSSPVYPPVPQGHYVVYNASGDKCLLANMGIRLHINYTKEGGILGTAVLDVPPNAEASGVCGNSHSTLTLTFYGAMFNLTLSFSRERSDDHATTYHGTAVRLSFVEVPAIFMDTLTPDRPQEIANTTLNLFPTDTGRSYKCTQDVSVAVTKNVSVTFRQVQVQPFDVLSGQFSQAEECANDSGGGKDKVLIIAVGVVLLVIAVGIGVAGVIGRRTLNSKYRPLQNIAE</sequence>
<keyword evidence="13" id="KW-1185">Reference proteome</keyword>
<feature type="domain" description="Lysosome-associated membrane glycoprotein 2-like luminal" evidence="11">
    <location>
        <begin position="247"/>
        <end position="392"/>
    </location>
</feature>
<comment type="caution">
    <text evidence="8">Lacks conserved residue(s) required for the propagation of feature annotation.</text>
</comment>
<feature type="transmembrane region" description="Helical" evidence="9">
    <location>
        <begin position="645"/>
        <end position="667"/>
    </location>
</feature>
<dbReference type="GO" id="GO:0005886">
    <property type="term" value="C:plasma membrane"/>
    <property type="evidence" value="ECO:0007669"/>
    <property type="project" value="UniProtKB-SubCell"/>
</dbReference>
<feature type="disulfide bond" evidence="8">
    <location>
        <begin position="597"/>
        <end position="634"/>
    </location>
</feature>
<comment type="subcellular location">
    <subcellularLocation>
        <location evidence="1">Endosome membrane</location>
        <topology evidence="1">Single-pass type I membrane protein</topology>
    </subcellularLocation>
    <subcellularLocation>
        <location evidence="8">Lysosome membrane</location>
        <topology evidence="8">Single-pass type I membrane protein</topology>
    </subcellularLocation>
</comment>
<protein>
    <submittedName>
        <fullName evidence="12">LAMP2 protein</fullName>
    </submittedName>
</protein>